<dbReference type="GO" id="GO:0043546">
    <property type="term" value="F:molybdopterin cofactor binding"/>
    <property type="evidence" value="ECO:0007669"/>
    <property type="project" value="TreeGrafter"/>
</dbReference>
<dbReference type="PANTHER" id="PTHR19372:SF7">
    <property type="entry name" value="SULFITE OXIDASE, MITOCHONDRIAL"/>
    <property type="match status" value="1"/>
</dbReference>
<dbReference type="InterPro" id="IPR014756">
    <property type="entry name" value="Ig_E-set"/>
</dbReference>
<proteinExistence type="predicted"/>
<dbReference type="SUPFAM" id="SSF81296">
    <property type="entry name" value="E set domains"/>
    <property type="match status" value="1"/>
</dbReference>
<dbReference type="PANTHER" id="PTHR19372">
    <property type="entry name" value="SULFITE REDUCTASE"/>
    <property type="match status" value="1"/>
</dbReference>
<dbReference type="GO" id="GO:0020037">
    <property type="term" value="F:heme binding"/>
    <property type="evidence" value="ECO:0007669"/>
    <property type="project" value="TreeGrafter"/>
</dbReference>
<dbReference type="GO" id="GO:0008482">
    <property type="term" value="F:sulfite oxidase activity"/>
    <property type="evidence" value="ECO:0007669"/>
    <property type="project" value="TreeGrafter"/>
</dbReference>
<dbReference type="PRINTS" id="PR00407">
    <property type="entry name" value="EUMOPTERIN"/>
</dbReference>
<protein>
    <recommendedName>
        <fullName evidence="1">Oxidoreductase molybdopterin-binding domain-containing protein</fullName>
    </recommendedName>
</protein>
<dbReference type="AlphaFoldDB" id="A0A381PLY9"/>
<gene>
    <name evidence="2" type="ORF">METZ01_LOCUS20906</name>
</gene>
<name>A0A381PLY9_9ZZZZ</name>
<evidence type="ECO:0000259" key="1">
    <source>
        <dbReference type="Pfam" id="PF00174"/>
    </source>
</evidence>
<evidence type="ECO:0000313" key="2">
    <source>
        <dbReference type="EMBL" id="SUZ68052.1"/>
    </source>
</evidence>
<dbReference type="EMBL" id="UINC01001028">
    <property type="protein sequence ID" value="SUZ68052.1"/>
    <property type="molecule type" value="Genomic_DNA"/>
</dbReference>
<sequence length="339" mass="37988">VKNDHPAGPLDFDVSRREMLKQAGLVSVGLAVTPVPGWPASWFKQEVTVVPFTDMANYRGASRMAQDLRELTSWLTPTEDFFSIGHYGTPEVDASAYRLQVTGLVERPITLTLDELKARPKVEPTTVFECSGNSRGLIHGMVGNATWAGAALIPLLAEVRPAADSREVYFWGADTGTEEIRGQEYEQNFARSMSLEHVNELGPILAYEMNGEPLPAAHGFPVRLIVPGWYGIAQVKWLERIELGVDRLMTRFMAKDYVTLMGREENGRTEWLETSVTHQRVKSVIARVTRAEDQFTIFGAAWSDGTPLDRVEVRVDDGAWRAATMDRPDDPHTWTFFTF</sequence>
<dbReference type="InterPro" id="IPR008335">
    <property type="entry name" value="Mopterin_OxRdtase_euk"/>
</dbReference>
<dbReference type="InterPro" id="IPR036374">
    <property type="entry name" value="OxRdtase_Mopterin-bd_sf"/>
</dbReference>
<dbReference type="InterPro" id="IPR000572">
    <property type="entry name" value="OxRdtase_Mopterin-bd_dom"/>
</dbReference>
<feature type="domain" description="Oxidoreductase molybdopterin-binding" evidence="1">
    <location>
        <begin position="86"/>
        <end position="243"/>
    </location>
</feature>
<dbReference type="SUPFAM" id="SSF56524">
    <property type="entry name" value="Oxidoreductase molybdopterin-binding domain"/>
    <property type="match status" value="1"/>
</dbReference>
<feature type="non-terminal residue" evidence="2">
    <location>
        <position position="1"/>
    </location>
</feature>
<accession>A0A381PLY9</accession>
<reference evidence="2" key="1">
    <citation type="submission" date="2018-05" db="EMBL/GenBank/DDBJ databases">
        <authorList>
            <person name="Lanie J.A."/>
            <person name="Ng W.-L."/>
            <person name="Kazmierczak K.M."/>
            <person name="Andrzejewski T.M."/>
            <person name="Davidsen T.M."/>
            <person name="Wayne K.J."/>
            <person name="Tettelin H."/>
            <person name="Glass J.I."/>
            <person name="Rusch D."/>
            <person name="Podicherti R."/>
            <person name="Tsui H.-C.T."/>
            <person name="Winkler M.E."/>
        </authorList>
    </citation>
    <scope>NUCLEOTIDE SEQUENCE</scope>
</reference>
<dbReference type="Gene3D" id="3.90.420.10">
    <property type="entry name" value="Oxidoreductase, molybdopterin-binding domain"/>
    <property type="match status" value="1"/>
</dbReference>
<feature type="non-terminal residue" evidence="2">
    <location>
        <position position="339"/>
    </location>
</feature>
<dbReference type="Gene3D" id="2.60.40.650">
    <property type="match status" value="1"/>
</dbReference>
<dbReference type="Pfam" id="PF00174">
    <property type="entry name" value="Oxidored_molyb"/>
    <property type="match status" value="1"/>
</dbReference>
<organism evidence="2">
    <name type="scientific">marine metagenome</name>
    <dbReference type="NCBI Taxonomy" id="408172"/>
    <lineage>
        <taxon>unclassified sequences</taxon>
        <taxon>metagenomes</taxon>
        <taxon>ecological metagenomes</taxon>
    </lineage>
</organism>
<dbReference type="GO" id="GO:0006790">
    <property type="term" value="P:sulfur compound metabolic process"/>
    <property type="evidence" value="ECO:0007669"/>
    <property type="project" value="TreeGrafter"/>
</dbReference>